<organism evidence="1 2">
    <name type="scientific">Streblomastix strix</name>
    <dbReference type="NCBI Taxonomy" id="222440"/>
    <lineage>
        <taxon>Eukaryota</taxon>
        <taxon>Metamonada</taxon>
        <taxon>Preaxostyla</taxon>
        <taxon>Oxymonadida</taxon>
        <taxon>Streblomastigidae</taxon>
        <taxon>Streblomastix</taxon>
    </lineage>
</organism>
<dbReference type="EMBL" id="SNRW01000853">
    <property type="protein sequence ID" value="KAA6398922.1"/>
    <property type="molecule type" value="Genomic_DNA"/>
</dbReference>
<comment type="caution">
    <text evidence="1">The sequence shown here is derived from an EMBL/GenBank/DDBJ whole genome shotgun (WGS) entry which is preliminary data.</text>
</comment>
<dbReference type="AlphaFoldDB" id="A0A5J4WWQ6"/>
<evidence type="ECO:0000313" key="1">
    <source>
        <dbReference type="EMBL" id="KAA6398922.1"/>
    </source>
</evidence>
<dbReference type="Proteomes" id="UP000324800">
    <property type="component" value="Unassembled WGS sequence"/>
</dbReference>
<proteinExistence type="predicted"/>
<accession>A0A5J4WWQ6</accession>
<evidence type="ECO:0000313" key="2">
    <source>
        <dbReference type="Proteomes" id="UP000324800"/>
    </source>
</evidence>
<reference evidence="1 2" key="1">
    <citation type="submission" date="2019-03" db="EMBL/GenBank/DDBJ databases">
        <title>Single cell metagenomics reveals metabolic interactions within the superorganism composed of flagellate Streblomastix strix and complex community of Bacteroidetes bacteria on its surface.</title>
        <authorList>
            <person name="Treitli S.C."/>
            <person name="Kolisko M."/>
            <person name="Husnik F."/>
            <person name="Keeling P."/>
            <person name="Hampl V."/>
        </authorList>
    </citation>
    <scope>NUCLEOTIDE SEQUENCE [LARGE SCALE GENOMIC DNA]</scope>
    <source>
        <strain evidence="1">ST1C</strain>
    </source>
</reference>
<sequence length="79" mass="9161">MDIDLMPRNWRLHAEPLTEQGLKNMICDIRPETISLKNNVITEVTTNMAGYKATDACHNRVRQFHSQRPFVVPAQRVEI</sequence>
<name>A0A5J4WWQ6_9EUKA</name>
<protein>
    <submittedName>
        <fullName evidence="1">Uncharacterized protein</fullName>
    </submittedName>
</protein>
<gene>
    <name evidence="1" type="ORF">EZS28_005553</name>
</gene>